<evidence type="ECO:0000256" key="6">
    <source>
        <dbReference type="ARBA" id="ARBA00023136"/>
    </source>
</evidence>
<feature type="transmembrane region" description="Helical" evidence="7">
    <location>
        <begin position="30"/>
        <end position="46"/>
    </location>
</feature>
<feature type="transmembrane region" description="Helical" evidence="7">
    <location>
        <begin position="106"/>
        <end position="128"/>
    </location>
</feature>
<comment type="similarity">
    <text evidence="2">Belongs to the UPF0718 family.</text>
</comment>
<dbReference type="PANTHER" id="PTHR42775">
    <property type="entry name" value="PERMEASE RV2963-RELATED"/>
    <property type="match status" value="1"/>
</dbReference>
<dbReference type="PANTHER" id="PTHR42775:SF1">
    <property type="entry name" value="PERMEASE RV2963-RELATED"/>
    <property type="match status" value="1"/>
</dbReference>
<dbReference type="Proteomes" id="UP000503278">
    <property type="component" value="Chromosome"/>
</dbReference>
<protein>
    <submittedName>
        <fullName evidence="8">Metal ion permease</fullName>
    </submittedName>
</protein>
<evidence type="ECO:0000256" key="2">
    <source>
        <dbReference type="ARBA" id="ARBA00006386"/>
    </source>
</evidence>
<evidence type="ECO:0000256" key="7">
    <source>
        <dbReference type="SAM" id="Phobius"/>
    </source>
</evidence>
<keyword evidence="5 7" id="KW-1133">Transmembrane helix</keyword>
<evidence type="ECO:0000313" key="9">
    <source>
        <dbReference type="Proteomes" id="UP000503278"/>
    </source>
</evidence>
<dbReference type="GO" id="GO:0005886">
    <property type="term" value="C:plasma membrane"/>
    <property type="evidence" value="ECO:0007669"/>
    <property type="project" value="UniProtKB-SubCell"/>
</dbReference>
<keyword evidence="9" id="KW-1185">Reference proteome</keyword>
<proteinExistence type="inferred from homology"/>
<dbReference type="EMBL" id="CP051682">
    <property type="protein sequence ID" value="QJD95414.1"/>
    <property type="molecule type" value="Genomic_DNA"/>
</dbReference>
<feature type="transmembrane region" description="Helical" evidence="7">
    <location>
        <begin position="168"/>
        <end position="186"/>
    </location>
</feature>
<feature type="transmembrane region" description="Helical" evidence="7">
    <location>
        <begin position="405"/>
        <end position="423"/>
    </location>
</feature>
<feature type="transmembrane region" description="Helical" evidence="7">
    <location>
        <begin position="140"/>
        <end position="162"/>
    </location>
</feature>
<evidence type="ECO:0000313" key="8">
    <source>
        <dbReference type="EMBL" id="QJD95414.1"/>
    </source>
</evidence>
<reference evidence="8 9" key="1">
    <citation type="submission" date="2020-04" db="EMBL/GenBank/DDBJ databases">
        <title>Genome sequencing of novel species.</title>
        <authorList>
            <person name="Heo J."/>
            <person name="Kim S.-J."/>
            <person name="Kim J.-S."/>
            <person name="Hong S.-B."/>
            <person name="Kwon S.-W."/>
        </authorList>
    </citation>
    <scope>NUCLEOTIDE SEQUENCE [LARGE SCALE GENOMIC DNA]</scope>
    <source>
        <strain evidence="8 9">F39-2</strain>
    </source>
</reference>
<evidence type="ECO:0000256" key="3">
    <source>
        <dbReference type="ARBA" id="ARBA00022475"/>
    </source>
</evidence>
<feature type="transmembrane region" description="Helical" evidence="7">
    <location>
        <begin position="292"/>
        <end position="318"/>
    </location>
</feature>
<feature type="transmembrane region" description="Helical" evidence="7">
    <location>
        <begin position="58"/>
        <end position="86"/>
    </location>
</feature>
<dbReference type="InterPro" id="IPR053166">
    <property type="entry name" value="UPF0718_permease"/>
</dbReference>
<dbReference type="RefSeq" id="WP_169606428.1">
    <property type="nucleotide sequence ID" value="NZ_CP051682.1"/>
</dbReference>
<accession>A0A7L5E1I5</accession>
<dbReference type="InterPro" id="IPR005524">
    <property type="entry name" value="DUF318"/>
</dbReference>
<comment type="subcellular location">
    <subcellularLocation>
        <location evidence="1">Cell membrane</location>
        <topology evidence="1">Multi-pass membrane protein</topology>
    </subcellularLocation>
</comment>
<name>A0A7L5E1I5_9SPHI</name>
<organism evidence="8 9">
    <name type="scientific">Mucilaginibacter robiniae</name>
    <dbReference type="NCBI Taxonomy" id="2728022"/>
    <lineage>
        <taxon>Bacteria</taxon>
        <taxon>Pseudomonadati</taxon>
        <taxon>Bacteroidota</taxon>
        <taxon>Sphingobacteriia</taxon>
        <taxon>Sphingobacteriales</taxon>
        <taxon>Sphingobacteriaceae</taxon>
        <taxon>Mucilaginibacter</taxon>
    </lineage>
</organism>
<dbReference type="KEGG" id="mrob:HH214_05770"/>
<evidence type="ECO:0000256" key="4">
    <source>
        <dbReference type="ARBA" id="ARBA00022692"/>
    </source>
</evidence>
<gene>
    <name evidence="8" type="ORF">HH214_05770</name>
</gene>
<evidence type="ECO:0000256" key="1">
    <source>
        <dbReference type="ARBA" id="ARBA00004651"/>
    </source>
</evidence>
<dbReference type="AlphaFoldDB" id="A0A7L5E1I5"/>
<keyword evidence="4 7" id="KW-0812">Transmembrane</keyword>
<evidence type="ECO:0000256" key="5">
    <source>
        <dbReference type="ARBA" id="ARBA00022989"/>
    </source>
</evidence>
<keyword evidence="3" id="KW-1003">Cell membrane</keyword>
<keyword evidence="6 7" id="KW-0472">Membrane</keyword>
<dbReference type="Pfam" id="PF03773">
    <property type="entry name" value="ArsP_1"/>
    <property type="match status" value="1"/>
</dbReference>
<sequence>MQAHFRYAYINASLNPYHEYCYAMLTNTRTLTALLQINFIILLLNFESKTMNELKQIGIALLSMIWDIYWGLAFGFMLSSVIRAFIPTSAISSRLGKDNAKSLSLASFFGAISSSCSYAAASMARTLLIKGATWSNAVAFMVASTNLVFEIFIVIVSILGWSFFGGEVAGGILFILISAFLIARFFPAKVKEEAKSNLQDGPTQQGLQAGHMHDFTEARMQDMHESDIKEPEIPKGFRSKLLLASSHFYMDVLMVGKDILIGVVVASVMMVVMPKSLWNTLFLTDNHTLPHILVVILNIVVGVFVAIISFVCSVGNIVMGAALWHGGISFGGVIAYILADLVTIPMLAVYRSYYGNRPMLLLLLVLSVSIMLSALAVDLGFSLLHMIPQQHTASDMHQKVFAWNYKTVLNIVFMPLSIAYFFIGKKQGGMKM</sequence>
<feature type="transmembrane region" description="Helical" evidence="7">
    <location>
        <begin position="330"/>
        <end position="353"/>
    </location>
</feature>
<feature type="transmembrane region" description="Helical" evidence="7">
    <location>
        <begin position="359"/>
        <end position="384"/>
    </location>
</feature>
<feature type="transmembrane region" description="Helical" evidence="7">
    <location>
        <begin position="248"/>
        <end position="272"/>
    </location>
</feature>